<gene>
    <name evidence="4" type="primary">gph_2</name>
    <name evidence="4" type="ORF">SIN8267_01865</name>
</gene>
<dbReference type="GO" id="GO:0008967">
    <property type="term" value="F:phosphoglycolate phosphatase activity"/>
    <property type="evidence" value="ECO:0007669"/>
    <property type="project" value="UniProtKB-EC"/>
</dbReference>
<dbReference type="EC" id="3.1.3.18" evidence="4"/>
<protein>
    <submittedName>
        <fullName evidence="4">Phosphoglycolate phosphatase</fullName>
        <ecNumber evidence="4">3.1.3.18</ecNumber>
    </submittedName>
</protein>
<sequence>MYKALLLDLDETLCDTTGANNLALQAMAERAAALHTGIDGEVFSRQYLTGIYRDFTPEQAAYFLPINDEGAFRLLLIETILAGLGVDAPYHAETLQQCFDDTRNQCFGFFDGVADKLQQWRQHYQLVVITNGPEFSQLAKVAAVQLHDYVDHIIIGGQEPEQKPAASIFSKALTLANCLPSEAIHIGDSLTADIAGANNSGIRSLWISHGNQRTGDVVPTDTVATPQQFMAFIDGLAGQ</sequence>
<dbReference type="SFLD" id="SFLDS00003">
    <property type="entry name" value="Haloacid_Dehalogenase"/>
    <property type="match status" value="1"/>
</dbReference>
<dbReference type="Proteomes" id="UP000838100">
    <property type="component" value="Unassembled WGS sequence"/>
</dbReference>
<dbReference type="InterPro" id="IPR023214">
    <property type="entry name" value="HAD_sf"/>
</dbReference>
<dbReference type="SFLD" id="SFLDG01129">
    <property type="entry name" value="C1.5:_HAD__Beta-PGM__Phosphata"/>
    <property type="match status" value="1"/>
</dbReference>
<dbReference type="Gene3D" id="1.20.120.710">
    <property type="entry name" value="Haloacid dehalogenase hydrolase-like domain"/>
    <property type="match status" value="1"/>
</dbReference>
<keyword evidence="5" id="KW-1185">Reference proteome</keyword>
<dbReference type="SUPFAM" id="SSF56784">
    <property type="entry name" value="HAD-like"/>
    <property type="match status" value="1"/>
</dbReference>
<evidence type="ECO:0000256" key="2">
    <source>
        <dbReference type="ARBA" id="ARBA00022801"/>
    </source>
</evidence>
<dbReference type="Pfam" id="PF00702">
    <property type="entry name" value="Hydrolase"/>
    <property type="match status" value="1"/>
</dbReference>
<comment type="cofactor">
    <cofactor evidence="1">
        <name>Mg(2+)</name>
        <dbReference type="ChEBI" id="CHEBI:18420"/>
    </cofactor>
</comment>
<name>A0ABM9AEY4_9GAMM</name>
<reference evidence="4" key="1">
    <citation type="submission" date="2021-12" db="EMBL/GenBank/DDBJ databases">
        <authorList>
            <person name="Rodrigo-Torres L."/>
            <person name="Arahal R. D."/>
            <person name="Lucena T."/>
        </authorList>
    </citation>
    <scope>NUCLEOTIDE SEQUENCE</scope>
    <source>
        <strain evidence="4">CECT 8267</strain>
    </source>
</reference>
<dbReference type="InterPro" id="IPR036412">
    <property type="entry name" value="HAD-like_sf"/>
</dbReference>
<keyword evidence="3" id="KW-0460">Magnesium</keyword>
<accession>A0ABM9AEY4</accession>
<dbReference type="EMBL" id="CAKLPX010000002">
    <property type="protein sequence ID" value="CAH0991751.1"/>
    <property type="molecule type" value="Genomic_DNA"/>
</dbReference>
<dbReference type="InterPro" id="IPR006439">
    <property type="entry name" value="HAD-SF_hydro_IA"/>
</dbReference>
<proteinExistence type="predicted"/>
<dbReference type="NCBIfam" id="TIGR01549">
    <property type="entry name" value="HAD-SF-IA-v1"/>
    <property type="match status" value="1"/>
</dbReference>
<dbReference type="Gene3D" id="3.40.50.1000">
    <property type="entry name" value="HAD superfamily/HAD-like"/>
    <property type="match status" value="1"/>
</dbReference>
<dbReference type="PANTHER" id="PTHR46470:SF3">
    <property type="entry name" value="N-ACYLNEURAMINATE-9-PHOSPHATASE"/>
    <property type="match status" value="1"/>
</dbReference>
<organism evidence="4 5">
    <name type="scientific">Sinobacterium norvegicum</name>
    <dbReference type="NCBI Taxonomy" id="1641715"/>
    <lineage>
        <taxon>Bacteria</taxon>
        <taxon>Pseudomonadati</taxon>
        <taxon>Pseudomonadota</taxon>
        <taxon>Gammaproteobacteria</taxon>
        <taxon>Cellvibrionales</taxon>
        <taxon>Spongiibacteraceae</taxon>
        <taxon>Sinobacterium</taxon>
    </lineage>
</organism>
<evidence type="ECO:0000256" key="3">
    <source>
        <dbReference type="ARBA" id="ARBA00022842"/>
    </source>
</evidence>
<evidence type="ECO:0000313" key="4">
    <source>
        <dbReference type="EMBL" id="CAH0991751.1"/>
    </source>
</evidence>
<dbReference type="InterPro" id="IPR051400">
    <property type="entry name" value="HAD-like_hydrolase"/>
</dbReference>
<dbReference type="PANTHER" id="PTHR46470">
    <property type="entry name" value="N-ACYLNEURAMINATE-9-PHOSPHATASE"/>
    <property type="match status" value="1"/>
</dbReference>
<dbReference type="RefSeq" id="WP_237444452.1">
    <property type="nucleotide sequence ID" value="NZ_CAKLPX010000002.1"/>
</dbReference>
<evidence type="ECO:0000256" key="1">
    <source>
        <dbReference type="ARBA" id="ARBA00001946"/>
    </source>
</evidence>
<keyword evidence="2 4" id="KW-0378">Hydrolase</keyword>
<evidence type="ECO:0000313" key="5">
    <source>
        <dbReference type="Proteomes" id="UP000838100"/>
    </source>
</evidence>
<comment type="caution">
    <text evidence="4">The sequence shown here is derived from an EMBL/GenBank/DDBJ whole genome shotgun (WGS) entry which is preliminary data.</text>
</comment>